<comment type="caution">
    <text evidence="1">The sequence shown here is derived from an EMBL/GenBank/DDBJ whole genome shotgun (WGS) entry which is preliminary data.</text>
</comment>
<evidence type="ECO:0000313" key="2">
    <source>
        <dbReference type="Proteomes" id="UP000068164"/>
    </source>
</evidence>
<keyword evidence="2" id="KW-1185">Reference proteome</keyword>
<evidence type="ECO:0000313" key="1">
    <source>
        <dbReference type="EMBL" id="KWV40757.1"/>
    </source>
</evidence>
<reference evidence="1 2" key="1">
    <citation type="submission" date="2015-11" db="EMBL/GenBank/DDBJ databases">
        <title>Draft Genome Sequence of the Strain BR 10423 (Rhizobium sp.) isolated from nodules of Mimosa pudica.</title>
        <authorList>
            <person name="Barauna A.C."/>
            <person name="Zilli J.E."/>
            <person name="Simoes-Araujo J.L."/>
            <person name="Reis V.M."/>
            <person name="James E.K."/>
            <person name="Reis F.B.Jr."/>
            <person name="Rouws L.F."/>
            <person name="Passos S.R."/>
            <person name="Gois S.R."/>
        </authorList>
    </citation>
    <scope>NUCLEOTIDE SEQUENCE [LARGE SCALE GENOMIC DNA]</scope>
    <source>
        <strain evidence="1 2">BR10423</strain>
    </source>
</reference>
<dbReference type="OrthoDB" id="848759at2"/>
<name>A0A120FE69_9HYPH</name>
<protein>
    <recommendedName>
        <fullName evidence="3">Glycosyltransferase 2-like domain-containing protein</fullName>
    </recommendedName>
</protein>
<dbReference type="EMBL" id="LNCD01000145">
    <property type="protein sequence ID" value="KWV40757.1"/>
    <property type="molecule type" value="Genomic_DNA"/>
</dbReference>
<organism evidence="1 2">
    <name type="scientific">Rhizobium altiplani</name>
    <dbReference type="NCBI Taxonomy" id="1864509"/>
    <lineage>
        <taxon>Bacteria</taxon>
        <taxon>Pseudomonadati</taxon>
        <taxon>Pseudomonadota</taxon>
        <taxon>Alphaproteobacteria</taxon>
        <taxon>Hyphomicrobiales</taxon>
        <taxon>Rhizobiaceae</taxon>
        <taxon>Rhizobium/Agrobacterium group</taxon>
        <taxon>Rhizobium</taxon>
    </lineage>
</organism>
<dbReference type="AlphaFoldDB" id="A0A120FE69"/>
<proteinExistence type="predicted"/>
<sequence>MKIDVTIIAGRRPELLRATLDSFSHRAFAHHDVQNVFVNIDPIFGDEADLGACVEVVRRYFPSPVIFTPFDAGFGSAVKRLWSSTTSGFVMHLEDDWLALDDIDSRIEACFESENVKQASFHTANQNWDIARRGYLHRRRRYTTILGIKLPLPRTYPKFTTSPSVIEGNFARMSAVLMDPLFDPEKQFYSGVNSALERAVAGYDNYIFSPDRKPIVEDTGRTWREERGISKNIRNATSFWEGADGGS</sequence>
<gene>
    <name evidence="1" type="ORF">AS026_24860</name>
</gene>
<evidence type="ECO:0008006" key="3">
    <source>
        <dbReference type="Google" id="ProtNLM"/>
    </source>
</evidence>
<accession>A0A120FE69</accession>
<dbReference type="Proteomes" id="UP000068164">
    <property type="component" value="Unassembled WGS sequence"/>
</dbReference>
<dbReference type="RefSeq" id="WP_062375956.1">
    <property type="nucleotide sequence ID" value="NZ_JBBNAS010000471.1"/>
</dbReference>